<feature type="region of interest" description="Disordered" evidence="1">
    <location>
        <begin position="141"/>
        <end position="215"/>
    </location>
</feature>
<proteinExistence type="predicted"/>
<dbReference type="GeneID" id="107418567"/>
<accession>A0ABM3IIG7</accession>
<evidence type="ECO:0000313" key="2">
    <source>
        <dbReference type="Proteomes" id="UP001652623"/>
    </source>
</evidence>
<reference evidence="2" key="1">
    <citation type="submission" date="2025-05" db="UniProtKB">
        <authorList>
            <consortium name="RefSeq"/>
        </authorList>
    </citation>
    <scope>NUCLEOTIDE SEQUENCE [LARGE SCALE GENOMIC DNA]</scope>
</reference>
<dbReference type="RefSeq" id="XP_048329026.1">
    <property type="nucleotide sequence ID" value="XM_048473069.2"/>
</dbReference>
<evidence type="ECO:0000256" key="1">
    <source>
        <dbReference type="SAM" id="MobiDB-lite"/>
    </source>
</evidence>
<feature type="compositionally biased region" description="Polar residues" evidence="1">
    <location>
        <begin position="196"/>
        <end position="205"/>
    </location>
</feature>
<dbReference type="Proteomes" id="UP001652623">
    <property type="component" value="Chromosome 2"/>
</dbReference>
<sequence length="265" mass="28408">MSDFMTLNHAIHLDYQPAQLMRFLAEQSWRASGVVPHQTWFAAGTEYPNQLFPRLGFANVTCNLVASSVSQMATNFNSNISLPAGVLYPAYTGLRGQYSTLLPTRSETLLMGKPRSAQTISSSCSLRVSSTSSSGFANAIPGVGGSSSGNNNIGYDSQPRSVPSLIDDVRSQLDESQAHGVADGSSSARGEMSDPNPIQSSSSPEGVSPEMDGGLGPIAANYLDYENERYELAWEGTISAQYQEQQILVSSARAYKKITAPAMYV</sequence>
<organism evidence="2 3">
    <name type="scientific">Ziziphus jujuba</name>
    <name type="common">Chinese jujube</name>
    <name type="synonym">Ziziphus sativa</name>
    <dbReference type="NCBI Taxonomy" id="326968"/>
    <lineage>
        <taxon>Eukaryota</taxon>
        <taxon>Viridiplantae</taxon>
        <taxon>Streptophyta</taxon>
        <taxon>Embryophyta</taxon>
        <taxon>Tracheophyta</taxon>
        <taxon>Spermatophyta</taxon>
        <taxon>Magnoliopsida</taxon>
        <taxon>eudicotyledons</taxon>
        <taxon>Gunneridae</taxon>
        <taxon>Pentapetalae</taxon>
        <taxon>rosids</taxon>
        <taxon>fabids</taxon>
        <taxon>Rosales</taxon>
        <taxon>Rhamnaceae</taxon>
        <taxon>Paliureae</taxon>
        <taxon>Ziziphus</taxon>
    </lineage>
</organism>
<reference evidence="3" key="2">
    <citation type="submission" date="2025-08" db="UniProtKB">
        <authorList>
            <consortium name="RefSeq"/>
        </authorList>
    </citation>
    <scope>IDENTIFICATION</scope>
    <source>
        <tissue evidence="3">Seedling</tissue>
    </source>
</reference>
<feature type="compositionally biased region" description="Basic and acidic residues" evidence="1">
    <location>
        <begin position="167"/>
        <end position="177"/>
    </location>
</feature>
<keyword evidence="2" id="KW-1185">Reference proteome</keyword>
<protein>
    <submittedName>
        <fullName evidence="3">Uncharacterized protein LOC107418567</fullName>
    </submittedName>
</protein>
<gene>
    <name evidence="3" type="primary">LOC107418567</name>
</gene>
<name>A0ABM3IIG7_ZIZJJ</name>
<evidence type="ECO:0000313" key="3">
    <source>
        <dbReference type="RefSeq" id="XP_048329026.1"/>
    </source>
</evidence>